<dbReference type="Proteomes" id="UP000010552">
    <property type="component" value="Unassembled WGS sequence"/>
</dbReference>
<protein>
    <submittedName>
        <fullName evidence="1">Uncharacterized protein</fullName>
    </submittedName>
</protein>
<organism evidence="1 2">
    <name type="scientific">Pteropus alecto</name>
    <name type="common">Black flying fox</name>
    <dbReference type="NCBI Taxonomy" id="9402"/>
    <lineage>
        <taxon>Eukaryota</taxon>
        <taxon>Metazoa</taxon>
        <taxon>Chordata</taxon>
        <taxon>Craniata</taxon>
        <taxon>Vertebrata</taxon>
        <taxon>Euteleostomi</taxon>
        <taxon>Mammalia</taxon>
        <taxon>Eutheria</taxon>
        <taxon>Laurasiatheria</taxon>
        <taxon>Chiroptera</taxon>
        <taxon>Yinpterochiroptera</taxon>
        <taxon>Pteropodoidea</taxon>
        <taxon>Pteropodidae</taxon>
        <taxon>Pteropodinae</taxon>
        <taxon>Pteropus</taxon>
    </lineage>
</organism>
<evidence type="ECO:0000313" key="1">
    <source>
        <dbReference type="EMBL" id="ELK06846.1"/>
    </source>
</evidence>
<dbReference type="AlphaFoldDB" id="L5K7U1"/>
<gene>
    <name evidence="1" type="ORF">PAL_GLEAN10011989</name>
</gene>
<reference evidence="2" key="1">
    <citation type="journal article" date="2013" name="Science">
        <title>Comparative analysis of bat genomes provides insight into the evolution of flight and immunity.</title>
        <authorList>
            <person name="Zhang G."/>
            <person name="Cowled C."/>
            <person name="Shi Z."/>
            <person name="Huang Z."/>
            <person name="Bishop-Lilly K.A."/>
            <person name="Fang X."/>
            <person name="Wynne J.W."/>
            <person name="Xiong Z."/>
            <person name="Baker M.L."/>
            <person name="Zhao W."/>
            <person name="Tachedjian M."/>
            <person name="Zhu Y."/>
            <person name="Zhou P."/>
            <person name="Jiang X."/>
            <person name="Ng J."/>
            <person name="Yang L."/>
            <person name="Wu L."/>
            <person name="Xiao J."/>
            <person name="Feng Y."/>
            <person name="Chen Y."/>
            <person name="Sun X."/>
            <person name="Zhang Y."/>
            <person name="Marsh G.A."/>
            <person name="Crameri G."/>
            <person name="Broder C.C."/>
            <person name="Frey K.G."/>
            <person name="Wang L.F."/>
            <person name="Wang J."/>
        </authorList>
    </citation>
    <scope>NUCLEOTIDE SEQUENCE [LARGE SCALE GENOMIC DNA]</scope>
</reference>
<evidence type="ECO:0000313" key="2">
    <source>
        <dbReference type="Proteomes" id="UP000010552"/>
    </source>
</evidence>
<dbReference type="InParanoid" id="L5K7U1"/>
<name>L5K7U1_PTEAL</name>
<sequence length="193" mass="21367">MPLGATSALSSTLQVLEEPEFSLVSVLEVPACLVGSEQFLGLEALQGPGLQLLLRRRLLRQLNMELLEAWYLVRQALEYQVSQELEFLVLESLVLESQVLGSQVLGSQVLESQESWSQGLCHQLQLLKQPPKQPNMGPEPEWELEAFPLMGLVLGAFLATVVLELDSEVSLEASLELVFPVSPSSIWGNWEKA</sequence>
<dbReference type="EMBL" id="KB030994">
    <property type="protein sequence ID" value="ELK06846.1"/>
    <property type="molecule type" value="Genomic_DNA"/>
</dbReference>
<proteinExistence type="predicted"/>
<keyword evidence="2" id="KW-1185">Reference proteome</keyword>
<accession>L5K7U1</accession>